<reference evidence="9 10" key="1">
    <citation type="submission" date="2020-03" db="EMBL/GenBank/DDBJ databases">
        <title>Genomic Encyclopedia of Type Strains, Phase IV (KMG-IV): sequencing the most valuable type-strain genomes for metagenomic binning, comparative biology and taxonomic classification.</title>
        <authorList>
            <person name="Goeker M."/>
        </authorList>
    </citation>
    <scope>NUCLEOTIDE SEQUENCE [LARGE SCALE GENOMIC DNA]</scope>
    <source>
        <strain evidence="9 10">DSM 27651</strain>
    </source>
</reference>
<comment type="similarity">
    <text evidence="1">Belongs to the ribonuclease III family.</text>
</comment>
<gene>
    <name evidence="9" type="ORF">GGR88_001461</name>
</gene>
<evidence type="ECO:0000256" key="1">
    <source>
        <dbReference type="ARBA" id="ARBA00010183"/>
    </source>
</evidence>
<evidence type="ECO:0000313" key="10">
    <source>
        <dbReference type="Proteomes" id="UP000734218"/>
    </source>
</evidence>
<feature type="domain" description="DRBM" evidence="7">
    <location>
        <begin position="107"/>
        <end position="176"/>
    </location>
</feature>
<feature type="domain" description="RNase III" evidence="8">
    <location>
        <begin position="1"/>
        <end position="82"/>
    </location>
</feature>
<dbReference type="PANTHER" id="PTHR11207:SF0">
    <property type="entry name" value="RIBONUCLEASE 3"/>
    <property type="match status" value="1"/>
</dbReference>
<dbReference type="SUPFAM" id="SSF69065">
    <property type="entry name" value="RNase III domain-like"/>
    <property type="match status" value="1"/>
</dbReference>
<dbReference type="Proteomes" id="UP000734218">
    <property type="component" value="Unassembled WGS sequence"/>
</dbReference>
<evidence type="ECO:0000256" key="5">
    <source>
        <dbReference type="ARBA" id="ARBA00022884"/>
    </source>
</evidence>
<evidence type="ECO:0000259" key="8">
    <source>
        <dbReference type="PROSITE" id="PS50142"/>
    </source>
</evidence>
<keyword evidence="3" id="KW-0255">Endonuclease</keyword>
<keyword evidence="4 9" id="KW-0378">Hydrolase</keyword>
<dbReference type="PANTHER" id="PTHR11207">
    <property type="entry name" value="RIBONUCLEASE III"/>
    <property type="match status" value="1"/>
</dbReference>
<accession>A0ABX0XKV0</accession>
<dbReference type="SMART" id="SM00358">
    <property type="entry name" value="DSRM"/>
    <property type="match status" value="1"/>
</dbReference>
<sequence length="177" mass="18428">MLGLAVATMLYEAVPQEPEGSLSKRLAMLVSGASCAEVARAIGAGPHIRMGKQARDDGARDSVNVLGDVVEALIGALYLDGGLDAATAFVRRAWEPRMRGTPPAPQHPKSALQEWAAANRRRPPVYLVVDRSGPGHAPKFVVQVEIGAAGSARGEGSSKQDAETAAAAALLRQLRGG</sequence>
<organism evidence="9 10">
    <name type="scientific">Sphingomonas jejuensis</name>
    <dbReference type="NCBI Taxonomy" id="904715"/>
    <lineage>
        <taxon>Bacteria</taxon>
        <taxon>Pseudomonadati</taxon>
        <taxon>Pseudomonadota</taxon>
        <taxon>Alphaproteobacteria</taxon>
        <taxon>Sphingomonadales</taxon>
        <taxon>Sphingomonadaceae</taxon>
        <taxon>Sphingomonas</taxon>
    </lineage>
</organism>
<dbReference type="Pfam" id="PF00035">
    <property type="entry name" value="dsrm"/>
    <property type="match status" value="1"/>
</dbReference>
<dbReference type="Gene3D" id="1.10.1520.10">
    <property type="entry name" value="Ribonuclease III domain"/>
    <property type="match status" value="1"/>
</dbReference>
<dbReference type="Gene3D" id="3.30.160.20">
    <property type="match status" value="1"/>
</dbReference>
<comment type="caution">
    <text evidence="9">The sequence shown here is derived from an EMBL/GenBank/DDBJ whole genome shotgun (WGS) entry which is preliminary data.</text>
</comment>
<dbReference type="InterPro" id="IPR014720">
    <property type="entry name" value="dsRBD_dom"/>
</dbReference>
<dbReference type="Pfam" id="PF14622">
    <property type="entry name" value="Ribonucleas_3_3"/>
    <property type="match status" value="1"/>
</dbReference>
<name>A0ABX0XKV0_9SPHN</name>
<keyword evidence="5 6" id="KW-0694">RNA-binding</keyword>
<keyword evidence="2" id="KW-0540">Nuclease</keyword>
<dbReference type="EC" id="3.1.26.3" evidence="9"/>
<dbReference type="InterPro" id="IPR000999">
    <property type="entry name" value="RNase_III_dom"/>
</dbReference>
<proteinExistence type="inferred from homology"/>
<evidence type="ECO:0000256" key="2">
    <source>
        <dbReference type="ARBA" id="ARBA00022722"/>
    </source>
</evidence>
<dbReference type="PROSITE" id="PS50142">
    <property type="entry name" value="RNASE_3_2"/>
    <property type="match status" value="1"/>
</dbReference>
<dbReference type="PROSITE" id="PS50137">
    <property type="entry name" value="DS_RBD"/>
    <property type="match status" value="1"/>
</dbReference>
<evidence type="ECO:0000259" key="7">
    <source>
        <dbReference type="PROSITE" id="PS50137"/>
    </source>
</evidence>
<dbReference type="SMART" id="SM00535">
    <property type="entry name" value="RIBOc"/>
    <property type="match status" value="1"/>
</dbReference>
<dbReference type="GO" id="GO:0004525">
    <property type="term" value="F:ribonuclease III activity"/>
    <property type="evidence" value="ECO:0007669"/>
    <property type="project" value="UniProtKB-EC"/>
</dbReference>
<protein>
    <submittedName>
        <fullName evidence="9">Ribonuclease-3</fullName>
        <ecNumber evidence="9">3.1.26.3</ecNumber>
    </submittedName>
</protein>
<keyword evidence="10" id="KW-1185">Reference proteome</keyword>
<dbReference type="SUPFAM" id="SSF54768">
    <property type="entry name" value="dsRNA-binding domain-like"/>
    <property type="match status" value="1"/>
</dbReference>
<dbReference type="CDD" id="cd00593">
    <property type="entry name" value="RIBOc"/>
    <property type="match status" value="1"/>
</dbReference>
<evidence type="ECO:0000256" key="3">
    <source>
        <dbReference type="ARBA" id="ARBA00022759"/>
    </source>
</evidence>
<dbReference type="CDD" id="cd10845">
    <property type="entry name" value="DSRM_RNAse_III_family"/>
    <property type="match status" value="1"/>
</dbReference>
<evidence type="ECO:0000256" key="6">
    <source>
        <dbReference type="PROSITE-ProRule" id="PRU00266"/>
    </source>
</evidence>
<evidence type="ECO:0000256" key="4">
    <source>
        <dbReference type="ARBA" id="ARBA00022801"/>
    </source>
</evidence>
<dbReference type="InterPro" id="IPR036389">
    <property type="entry name" value="RNase_III_sf"/>
</dbReference>
<dbReference type="EMBL" id="JAATJE010000001">
    <property type="protein sequence ID" value="NJC33987.1"/>
    <property type="molecule type" value="Genomic_DNA"/>
</dbReference>
<evidence type="ECO:0000313" key="9">
    <source>
        <dbReference type="EMBL" id="NJC33987.1"/>
    </source>
</evidence>